<evidence type="ECO:0000313" key="2">
    <source>
        <dbReference type="Proteomes" id="UP000821865"/>
    </source>
</evidence>
<dbReference type="EMBL" id="CM023472">
    <property type="protein sequence ID" value="KAH7959281.1"/>
    <property type="molecule type" value="Genomic_DNA"/>
</dbReference>
<protein>
    <submittedName>
        <fullName evidence="1">Uncharacterized protein</fullName>
    </submittedName>
</protein>
<accession>A0ACB8D4J6</accession>
<name>A0ACB8D4J6_DERSI</name>
<evidence type="ECO:0000313" key="1">
    <source>
        <dbReference type="EMBL" id="KAH7959281.1"/>
    </source>
</evidence>
<sequence length="585" mass="65710">MSGPATRSTRHPRPQQGAVPRSPHAARRARPETRPHQRHDAAQPLPPIADDAGDYDEQLVRVRPDADTGRRSGYDTSMSISEIYPRHRRRRSRACIGTVSAFCLVGVATLVVPVAIFLLPYIRTSLFVSATQTDPGTQPAGESLTSPSVSPLTNKVTAALATATKLTESTAPTTPDPCQAPSPDVPNAENLTSVAHYYRLDNFSDPARPRQAIYCIYNVSRFRRPNGYGYVVQDLPMALCPAIVYWSWKLSGGTLTSRAKEFDNRYGLTVIRQSAHYENAKVDVILTVGGFREDSADFHKVQHDEITQHRLIQSVYTISKQYSLAGINLHWIPNDESCERLLGGRAPHLHEFVMRLRALLAINGRSKWFSVTAMVDPRDRSQMEFFRVLANQLNLTFFRTHDLAPLSDFDQYCGNSLPRFRSYLQALTPFFHHNVSSSATPAAPPPHRNKLCISMSLALYARQGYTMDLPSPPQSVSGTPGYIALFEVCDSKLNFREKARHIPGCVVRRTAGVLLELAYAFEDTSTLSAKMSTLGPKNESCVLLHDLDFDNYRRRCYHSTQYLMLLYFYDARKKHSTMNISQYLH</sequence>
<reference evidence="1" key="1">
    <citation type="submission" date="2020-05" db="EMBL/GenBank/DDBJ databases">
        <title>Large-scale comparative analyses of tick genomes elucidate their genetic diversity and vector capacities.</title>
        <authorList>
            <person name="Jia N."/>
            <person name="Wang J."/>
            <person name="Shi W."/>
            <person name="Du L."/>
            <person name="Sun Y."/>
            <person name="Zhan W."/>
            <person name="Jiang J."/>
            <person name="Wang Q."/>
            <person name="Zhang B."/>
            <person name="Ji P."/>
            <person name="Sakyi L.B."/>
            <person name="Cui X."/>
            <person name="Yuan T."/>
            <person name="Jiang B."/>
            <person name="Yang W."/>
            <person name="Lam T.T.-Y."/>
            <person name="Chang Q."/>
            <person name="Ding S."/>
            <person name="Wang X."/>
            <person name="Zhu J."/>
            <person name="Ruan X."/>
            <person name="Zhao L."/>
            <person name="Wei J."/>
            <person name="Que T."/>
            <person name="Du C."/>
            <person name="Cheng J."/>
            <person name="Dai P."/>
            <person name="Han X."/>
            <person name="Huang E."/>
            <person name="Gao Y."/>
            <person name="Liu J."/>
            <person name="Shao H."/>
            <person name="Ye R."/>
            <person name="Li L."/>
            <person name="Wei W."/>
            <person name="Wang X."/>
            <person name="Wang C."/>
            <person name="Yang T."/>
            <person name="Huo Q."/>
            <person name="Li W."/>
            <person name="Guo W."/>
            <person name="Chen H."/>
            <person name="Zhou L."/>
            <person name="Ni X."/>
            <person name="Tian J."/>
            <person name="Zhou Y."/>
            <person name="Sheng Y."/>
            <person name="Liu T."/>
            <person name="Pan Y."/>
            <person name="Xia L."/>
            <person name="Li J."/>
            <person name="Zhao F."/>
            <person name="Cao W."/>
        </authorList>
    </citation>
    <scope>NUCLEOTIDE SEQUENCE</scope>
    <source>
        <strain evidence="1">Dsil-2018</strain>
    </source>
</reference>
<dbReference type="Proteomes" id="UP000821865">
    <property type="component" value="Chromosome 3"/>
</dbReference>
<keyword evidence="2" id="KW-1185">Reference proteome</keyword>
<gene>
    <name evidence="1" type="ORF">HPB49_009913</name>
</gene>
<comment type="caution">
    <text evidence="1">The sequence shown here is derived from an EMBL/GenBank/DDBJ whole genome shotgun (WGS) entry which is preliminary data.</text>
</comment>
<proteinExistence type="predicted"/>
<organism evidence="1 2">
    <name type="scientific">Dermacentor silvarum</name>
    <name type="common">Tick</name>
    <dbReference type="NCBI Taxonomy" id="543639"/>
    <lineage>
        <taxon>Eukaryota</taxon>
        <taxon>Metazoa</taxon>
        <taxon>Ecdysozoa</taxon>
        <taxon>Arthropoda</taxon>
        <taxon>Chelicerata</taxon>
        <taxon>Arachnida</taxon>
        <taxon>Acari</taxon>
        <taxon>Parasitiformes</taxon>
        <taxon>Ixodida</taxon>
        <taxon>Ixodoidea</taxon>
        <taxon>Ixodidae</taxon>
        <taxon>Rhipicephalinae</taxon>
        <taxon>Dermacentor</taxon>
    </lineage>
</organism>